<gene>
    <name evidence="1" type="ORF">BV22DRAFT_1135514</name>
</gene>
<comment type="caution">
    <text evidence="1">The sequence shown here is derived from an EMBL/GenBank/DDBJ whole genome shotgun (WGS) entry which is preliminary data.</text>
</comment>
<evidence type="ECO:0000313" key="2">
    <source>
        <dbReference type="Proteomes" id="UP000790709"/>
    </source>
</evidence>
<evidence type="ECO:0000313" key="1">
    <source>
        <dbReference type="EMBL" id="KAH7917314.1"/>
    </source>
</evidence>
<proteinExistence type="predicted"/>
<name>A0ACB8AWG9_9AGAM</name>
<dbReference type="EMBL" id="MU267127">
    <property type="protein sequence ID" value="KAH7917314.1"/>
    <property type="molecule type" value="Genomic_DNA"/>
</dbReference>
<keyword evidence="1" id="KW-0378">Hydrolase</keyword>
<protein>
    <submittedName>
        <fullName evidence="1">P-loop containing nucleoside triphosphate hydrolase protein</fullName>
    </submittedName>
</protein>
<accession>A0ACB8AWG9</accession>
<keyword evidence="2" id="KW-1185">Reference proteome</keyword>
<reference evidence="1" key="1">
    <citation type="journal article" date="2021" name="New Phytol.">
        <title>Evolutionary innovations through gain and loss of genes in the ectomycorrhizal Boletales.</title>
        <authorList>
            <person name="Wu G."/>
            <person name="Miyauchi S."/>
            <person name="Morin E."/>
            <person name="Kuo A."/>
            <person name="Drula E."/>
            <person name="Varga T."/>
            <person name="Kohler A."/>
            <person name="Feng B."/>
            <person name="Cao Y."/>
            <person name="Lipzen A."/>
            <person name="Daum C."/>
            <person name="Hundley H."/>
            <person name="Pangilinan J."/>
            <person name="Johnson J."/>
            <person name="Barry K."/>
            <person name="LaButti K."/>
            <person name="Ng V."/>
            <person name="Ahrendt S."/>
            <person name="Min B."/>
            <person name="Choi I.G."/>
            <person name="Park H."/>
            <person name="Plett J.M."/>
            <person name="Magnuson J."/>
            <person name="Spatafora J.W."/>
            <person name="Nagy L.G."/>
            <person name="Henrissat B."/>
            <person name="Grigoriev I.V."/>
            <person name="Yang Z.L."/>
            <person name="Xu J."/>
            <person name="Martin F.M."/>
        </authorList>
    </citation>
    <scope>NUCLEOTIDE SEQUENCE</scope>
    <source>
        <strain evidence="1">KUC20120723A-06</strain>
    </source>
</reference>
<dbReference type="Proteomes" id="UP000790709">
    <property type="component" value="Unassembled WGS sequence"/>
</dbReference>
<sequence>MSRSTSPPRAHPIPSLTEIRDKTQTVFGRRPCLWQAKVAEAFLKRDQDILCIAGTGKGKTLTFWMPLLFDKTSIQIVITPLNLLGKQNVESLEKAGIHAISIHAGTATAQNFQAIENLEYRVIVVSPEQVMKDGGGFERLFKNPLFTSHIMGIVIDEAHCVSTWGEFRPEYKELGRLRLILPLEIPFLVTSATLSADALQDVKKLLHLRSCDKLVTIRRSTDRPNIHITVKPIRGTLHSYADLAFLIPDRWKAGDSLPPKFLIFFDNITHAIEAAQCLRSRLPPEYREKIKWFNSDMTTHFKEAEVENFSNGETWGFCMTESFGMGVDISDVRIVIQWRAMCSLSTLWQRFGRAVRDMTLEGIAILFAEKDHFDAYRKEKEQRRLQRAKKRKKTSAPLPSAKRRAIADSSAPAVVGGSTVGLVDVPPVEHQDSDGSDSSDGEIEVVSRSCLLRPSSENAGMDGRQLREEMRSTNKGKTNVSQRKTSQPQITSLEPAMDYLINADVRPGVGCRRKVFNAFFENEAAETDHRLCNSTLETGCPRCLISHSTICCDIHTPEHFTSFTVPIPTQTKLPSRSRLAKFEMSSNDFRLVDALEDWREAATTALYGTAHLYDLGPGLVMPDFVLDRIVQCAHFFKIQSAADLQKETRWSGAEKHGNEVVALILRVCPAPVILSTPFTSAPLQRLGPGHSASVNPVAPTTLNRSTPVAGTVKRRNWCSACKQEGHNARNTICKEHPSRKSLGNKENVPSLPPSV</sequence>
<organism evidence="1 2">
    <name type="scientific">Leucogyrophana mollusca</name>
    <dbReference type="NCBI Taxonomy" id="85980"/>
    <lineage>
        <taxon>Eukaryota</taxon>
        <taxon>Fungi</taxon>
        <taxon>Dikarya</taxon>
        <taxon>Basidiomycota</taxon>
        <taxon>Agaricomycotina</taxon>
        <taxon>Agaricomycetes</taxon>
        <taxon>Agaricomycetidae</taxon>
        <taxon>Boletales</taxon>
        <taxon>Boletales incertae sedis</taxon>
        <taxon>Leucogyrophana</taxon>
    </lineage>
</organism>